<evidence type="ECO:0000256" key="1">
    <source>
        <dbReference type="PROSITE-ProRule" id="PRU00285"/>
    </source>
</evidence>
<sequence>MNIEIHNDMLTVSEETKISSEHDENGYTVGERCYGKFLRPAPLSRGVKSKDIKVSLEDEVLSVRFPKTSAAQATIIIVIN</sequence>
<feature type="domain" description="SHSP" evidence="3">
    <location>
        <begin position="1"/>
        <end position="80"/>
    </location>
</feature>
<dbReference type="PROSITE" id="PS01031">
    <property type="entry name" value="SHSP"/>
    <property type="match status" value="1"/>
</dbReference>
<dbReference type="CDD" id="cd06464">
    <property type="entry name" value="ACD_sHsps-like"/>
    <property type="match status" value="1"/>
</dbReference>
<evidence type="ECO:0000313" key="4">
    <source>
        <dbReference type="EMBL" id="TCD64139.1"/>
    </source>
</evidence>
<dbReference type="Pfam" id="PF00011">
    <property type="entry name" value="HSP20"/>
    <property type="match status" value="1"/>
</dbReference>
<comment type="caution">
    <text evidence="4">The sequence shown here is derived from an EMBL/GenBank/DDBJ whole genome shotgun (WGS) entry which is preliminary data.</text>
</comment>
<reference evidence="4 5" key="1">
    <citation type="submission" date="2018-11" db="EMBL/GenBank/DDBJ databases">
        <title>Genome assembly of Steccherinum ochraceum LE-BIN_3174, the white-rot fungus of the Steccherinaceae family (The Residual Polyporoid clade, Polyporales, Basidiomycota).</title>
        <authorList>
            <person name="Fedorova T.V."/>
            <person name="Glazunova O.A."/>
            <person name="Landesman E.O."/>
            <person name="Moiseenko K.V."/>
            <person name="Psurtseva N.V."/>
            <person name="Savinova O.S."/>
            <person name="Shakhova N.V."/>
            <person name="Tyazhelova T.V."/>
            <person name="Vasina D.V."/>
        </authorList>
    </citation>
    <scope>NUCLEOTIDE SEQUENCE [LARGE SCALE GENOMIC DNA]</scope>
    <source>
        <strain evidence="4 5">LE-BIN_3174</strain>
    </source>
</reference>
<comment type="similarity">
    <text evidence="1 2">Belongs to the small heat shock protein (HSP20) family.</text>
</comment>
<evidence type="ECO:0000313" key="5">
    <source>
        <dbReference type="Proteomes" id="UP000292702"/>
    </source>
</evidence>
<protein>
    <recommendedName>
        <fullName evidence="3">SHSP domain-containing protein</fullName>
    </recommendedName>
</protein>
<organism evidence="4 5">
    <name type="scientific">Steccherinum ochraceum</name>
    <dbReference type="NCBI Taxonomy" id="92696"/>
    <lineage>
        <taxon>Eukaryota</taxon>
        <taxon>Fungi</taxon>
        <taxon>Dikarya</taxon>
        <taxon>Basidiomycota</taxon>
        <taxon>Agaricomycotina</taxon>
        <taxon>Agaricomycetes</taxon>
        <taxon>Polyporales</taxon>
        <taxon>Steccherinaceae</taxon>
        <taxon>Steccherinum</taxon>
    </lineage>
</organism>
<dbReference type="Proteomes" id="UP000292702">
    <property type="component" value="Unassembled WGS sequence"/>
</dbReference>
<keyword evidence="5" id="KW-1185">Reference proteome</keyword>
<dbReference type="STRING" id="92696.A0A4R0RH75"/>
<evidence type="ECO:0000256" key="2">
    <source>
        <dbReference type="RuleBase" id="RU003616"/>
    </source>
</evidence>
<dbReference type="EMBL" id="RWJN01000253">
    <property type="protein sequence ID" value="TCD64139.1"/>
    <property type="molecule type" value="Genomic_DNA"/>
</dbReference>
<gene>
    <name evidence="4" type="ORF">EIP91_004488</name>
</gene>
<dbReference type="OrthoDB" id="1431247at2759"/>
<dbReference type="SUPFAM" id="SSF49764">
    <property type="entry name" value="HSP20-like chaperones"/>
    <property type="match status" value="1"/>
</dbReference>
<dbReference type="InterPro" id="IPR008978">
    <property type="entry name" value="HSP20-like_chaperone"/>
</dbReference>
<dbReference type="InterPro" id="IPR002068">
    <property type="entry name" value="A-crystallin/Hsp20_dom"/>
</dbReference>
<dbReference type="AlphaFoldDB" id="A0A4R0RH75"/>
<evidence type="ECO:0000259" key="3">
    <source>
        <dbReference type="PROSITE" id="PS01031"/>
    </source>
</evidence>
<accession>A0A4R0RH75</accession>
<dbReference type="Gene3D" id="2.60.40.790">
    <property type="match status" value="1"/>
</dbReference>
<name>A0A4R0RH75_9APHY</name>
<proteinExistence type="inferred from homology"/>